<proteinExistence type="predicted"/>
<name>A0ABD0J1Z5_9CAEN</name>
<reference evidence="1 2" key="1">
    <citation type="journal article" date="2023" name="Sci. Data">
        <title>Genome assembly of the Korean intertidal mud-creeper Batillaria attramentaria.</title>
        <authorList>
            <person name="Patra A.K."/>
            <person name="Ho P.T."/>
            <person name="Jun S."/>
            <person name="Lee S.J."/>
            <person name="Kim Y."/>
            <person name="Won Y.J."/>
        </authorList>
    </citation>
    <scope>NUCLEOTIDE SEQUENCE [LARGE SCALE GENOMIC DNA]</scope>
    <source>
        <strain evidence="1">Wonlab-2016</strain>
    </source>
</reference>
<evidence type="ECO:0000313" key="2">
    <source>
        <dbReference type="Proteomes" id="UP001519460"/>
    </source>
</evidence>
<organism evidence="1 2">
    <name type="scientific">Batillaria attramentaria</name>
    <dbReference type="NCBI Taxonomy" id="370345"/>
    <lineage>
        <taxon>Eukaryota</taxon>
        <taxon>Metazoa</taxon>
        <taxon>Spiralia</taxon>
        <taxon>Lophotrochozoa</taxon>
        <taxon>Mollusca</taxon>
        <taxon>Gastropoda</taxon>
        <taxon>Caenogastropoda</taxon>
        <taxon>Sorbeoconcha</taxon>
        <taxon>Cerithioidea</taxon>
        <taxon>Batillariidae</taxon>
        <taxon>Batillaria</taxon>
    </lineage>
</organism>
<dbReference type="Proteomes" id="UP001519460">
    <property type="component" value="Unassembled WGS sequence"/>
</dbReference>
<dbReference type="EMBL" id="JACVVK020000728">
    <property type="protein sequence ID" value="KAK7451352.1"/>
    <property type="molecule type" value="Genomic_DNA"/>
</dbReference>
<sequence>MNTKQRQPSHFAKFHVTRMRTPEVQNRKQLQINEPYAVEALLLNMKMKDCKDKNMFVHMHVFSAQPDYVSLTECGQPQ</sequence>
<accession>A0ABD0J1Z5</accession>
<protein>
    <submittedName>
        <fullName evidence="1">Uncharacterized protein</fullName>
    </submittedName>
</protein>
<dbReference type="AlphaFoldDB" id="A0ABD0J1Z5"/>
<evidence type="ECO:0000313" key="1">
    <source>
        <dbReference type="EMBL" id="KAK7451352.1"/>
    </source>
</evidence>
<gene>
    <name evidence="1" type="ORF">BaRGS_00039824</name>
</gene>
<keyword evidence="2" id="KW-1185">Reference proteome</keyword>
<comment type="caution">
    <text evidence="1">The sequence shown here is derived from an EMBL/GenBank/DDBJ whole genome shotgun (WGS) entry which is preliminary data.</text>
</comment>